<dbReference type="Pfam" id="PF04932">
    <property type="entry name" value="Wzy_C"/>
    <property type="match status" value="1"/>
</dbReference>
<feature type="domain" description="DUF5935" evidence="7">
    <location>
        <begin position="1"/>
        <end position="194"/>
    </location>
</feature>
<evidence type="ECO:0000256" key="2">
    <source>
        <dbReference type="ARBA" id="ARBA00022692"/>
    </source>
</evidence>
<dbReference type="PANTHER" id="PTHR37422">
    <property type="entry name" value="TEICHURONIC ACID BIOSYNTHESIS PROTEIN TUAE"/>
    <property type="match status" value="1"/>
</dbReference>
<evidence type="ECO:0000313" key="9">
    <source>
        <dbReference type="Proteomes" id="UP000298213"/>
    </source>
</evidence>
<protein>
    <submittedName>
        <fullName evidence="8">Putative O-glycosylation ligase, exosortase A system-associated</fullName>
    </submittedName>
</protein>
<keyword evidence="8" id="KW-0436">Ligase</keyword>
<dbReference type="EMBL" id="SPDV01000010">
    <property type="protein sequence ID" value="TFI59032.1"/>
    <property type="molecule type" value="Genomic_DNA"/>
</dbReference>
<dbReference type="Proteomes" id="UP000298213">
    <property type="component" value="Unassembled WGS sequence"/>
</dbReference>
<evidence type="ECO:0000259" key="7">
    <source>
        <dbReference type="Pfam" id="PF19358"/>
    </source>
</evidence>
<evidence type="ECO:0000256" key="3">
    <source>
        <dbReference type="ARBA" id="ARBA00022989"/>
    </source>
</evidence>
<feature type="transmembrane region" description="Helical" evidence="5">
    <location>
        <begin position="419"/>
        <end position="442"/>
    </location>
</feature>
<comment type="caution">
    <text evidence="8">The sequence shown here is derived from an EMBL/GenBank/DDBJ whole genome shotgun (WGS) entry which is preliminary data.</text>
</comment>
<dbReference type="GO" id="GO:0016020">
    <property type="term" value="C:membrane"/>
    <property type="evidence" value="ECO:0007669"/>
    <property type="project" value="UniProtKB-SubCell"/>
</dbReference>
<sequence>MRDVAIVLFLLGLLTLGARRPFLFTLAYIYVDTVSPQRISYYLLNSLPLSMIVAALAIGGWLLLDGKKGTRITLFQALAGLLVVYAWWTTQNAVGPAEAALHKWDWVWKALLFAAFLPFVVRTRLRIEAALLFLVLSAGVIIISAGIKTLAGGGGYGRLNLMVDNNTGLYEGSIISTFAIALVPIIVWFTRHGTIFPPAPAAVKTAAGIPPTRTARGPGLMMKYFCWALIFACLLIPIGTEARTGLVCIAALAVLMLRDVKRRFVYLGLVAFAGMLSVPLLPQSFQERMGLIQGYASDSSAGSRLAVWKWTIDFAREHPTGGGFAAYHINRLEVETTQVVHEGGVERVVQMKLVDEGRAWHSAYFEMLGEQGYPGLLLFLIIHASALLKMERIRRRYAKAAGDKAWIGSLATALQHFQIIYLVGALFSAIALIPFVLLMLGVQTGFALVVARREQAERAGAKARGWGRPTTLDQPATV</sequence>
<reference evidence="8 9" key="1">
    <citation type="submission" date="2019-03" db="EMBL/GenBank/DDBJ databases">
        <title>Genome sequence of Sphingomonas sp. 17J27-24.</title>
        <authorList>
            <person name="Kim M."/>
            <person name="Maeng S."/>
            <person name="Sathiyaraj S."/>
        </authorList>
    </citation>
    <scope>NUCLEOTIDE SEQUENCE [LARGE SCALE GENOMIC DNA]</scope>
    <source>
        <strain evidence="8 9">17J27-24</strain>
    </source>
</reference>
<evidence type="ECO:0000256" key="4">
    <source>
        <dbReference type="ARBA" id="ARBA00023136"/>
    </source>
</evidence>
<feature type="transmembrane region" description="Helical" evidence="5">
    <location>
        <begin position="372"/>
        <end position="390"/>
    </location>
</feature>
<dbReference type="InterPro" id="IPR007016">
    <property type="entry name" value="O-antigen_ligase-rel_domated"/>
</dbReference>
<proteinExistence type="predicted"/>
<keyword evidence="9" id="KW-1185">Reference proteome</keyword>
<keyword evidence="3 5" id="KW-1133">Transmembrane helix</keyword>
<accession>A0A4Y8ZUP3</accession>
<feature type="transmembrane region" description="Helical" evidence="5">
    <location>
        <begin position="71"/>
        <end position="90"/>
    </location>
</feature>
<feature type="transmembrane region" description="Helical" evidence="5">
    <location>
        <begin position="42"/>
        <end position="64"/>
    </location>
</feature>
<dbReference type="PANTHER" id="PTHR37422:SF13">
    <property type="entry name" value="LIPOPOLYSACCHARIDE BIOSYNTHESIS PROTEIN PA4999-RELATED"/>
    <property type="match status" value="1"/>
</dbReference>
<feature type="domain" description="O-antigen ligase-related" evidence="6">
    <location>
        <begin position="229"/>
        <end position="380"/>
    </location>
</feature>
<keyword evidence="4 5" id="KW-0472">Membrane</keyword>
<dbReference type="OrthoDB" id="9772644at2"/>
<feature type="transmembrane region" description="Helical" evidence="5">
    <location>
        <begin position="265"/>
        <end position="282"/>
    </location>
</feature>
<dbReference type="Pfam" id="PF19358">
    <property type="entry name" value="DUF5935"/>
    <property type="match status" value="1"/>
</dbReference>
<dbReference type="AlphaFoldDB" id="A0A4Y8ZUP3"/>
<evidence type="ECO:0000256" key="1">
    <source>
        <dbReference type="ARBA" id="ARBA00004141"/>
    </source>
</evidence>
<dbReference type="RefSeq" id="WP_135085193.1">
    <property type="nucleotide sequence ID" value="NZ_SPDV01000010.1"/>
</dbReference>
<gene>
    <name evidence="8" type="ORF">E2493_07220</name>
</gene>
<evidence type="ECO:0000256" key="5">
    <source>
        <dbReference type="SAM" id="Phobius"/>
    </source>
</evidence>
<organism evidence="8 9">
    <name type="scientific">Sphingomonas parva</name>
    <dbReference type="NCBI Taxonomy" id="2555898"/>
    <lineage>
        <taxon>Bacteria</taxon>
        <taxon>Pseudomonadati</taxon>
        <taxon>Pseudomonadota</taxon>
        <taxon>Alphaproteobacteria</taxon>
        <taxon>Sphingomonadales</taxon>
        <taxon>Sphingomonadaceae</taxon>
        <taxon>Sphingomonas</taxon>
    </lineage>
</organism>
<comment type="subcellular location">
    <subcellularLocation>
        <location evidence="1">Membrane</location>
        <topology evidence="1">Multi-pass membrane protein</topology>
    </subcellularLocation>
</comment>
<name>A0A4Y8ZUP3_9SPHN</name>
<keyword evidence="2 5" id="KW-0812">Transmembrane</keyword>
<dbReference type="InterPro" id="IPR051533">
    <property type="entry name" value="WaaL-like"/>
</dbReference>
<feature type="transmembrane region" description="Helical" evidence="5">
    <location>
        <begin position="129"/>
        <end position="147"/>
    </location>
</feature>
<dbReference type="InterPro" id="IPR045979">
    <property type="entry name" value="DUF5935"/>
</dbReference>
<dbReference type="GO" id="GO:0016874">
    <property type="term" value="F:ligase activity"/>
    <property type="evidence" value="ECO:0007669"/>
    <property type="project" value="UniProtKB-KW"/>
</dbReference>
<feature type="transmembrane region" description="Helical" evidence="5">
    <location>
        <begin position="167"/>
        <end position="189"/>
    </location>
</feature>
<feature type="transmembrane region" description="Helical" evidence="5">
    <location>
        <begin position="106"/>
        <end position="122"/>
    </location>
</feature>
<evidence type="ECO:0000259" key="6">
    <source>
        <dbReference type="Pfam" id="PF04932"/>
    </source>
</evidence>
<evidence type="ECO:0000313" key="8">
    <source>
        <dbReference type="EMBL" id="TFI59032.1"/>
    </source>
</evidence>